<comment type="caution">
    <text evidence="6">The sequence shown here is derived from an EMBL/GenBank/DDBJ whole genome shotgun (WGS) entry which is preliminary data.</text>
</comment>
<evidence type="ECO:0000256" key="4">
    <source>
        <dbReference type="RuleBase" id="RU361153"/>
    </source>
</evidence>
<keyword evidence="3 4" id="KW-0326">Glycosidase</keyword>
<dbReference type="GO" id="GO:0004553">
    <property type="term" value="F:hydrolase activity, hydrolyzing O-glycosyl compounds"/>
    <property type="evidence" value="ECO:0007669"/>
    <property type="project" value="InterPro"/>
</dbReference>
<dbReference type="EMBL" id="JAIWOZ010000007">
    <property type="protein sequence ID" value="KAH6603179.1"/>
    <property type="molecule type" value="Genomic_DNA"/>
</dbReference>
<dbReference type="InterPro" id="IPR001547">
    <property type="entry name" value="Glyco_hydro_5"/>
</dbReference>
<sequence>MNDLWSFSSMSKRLGLYTVRLPVGLIREHLAQEGKSFPRGGIQYLGRLIGWCTDTKIYVIIDFHSDHSPEPAIH</sequence>
<dbReference type="Proteomes" id="UP000827724">
    <property type="component" value="Unassembled WGS sequence"/>
</dbReference>
<evidence type="ECO:0000259" key="5">
    <source>
        <dbReference type="Pfam" id="PF00150"/>
    </source>
</evidence>
<accession>A0A9P8QEZ7</accession>
<feature type="domain" description="Glycoside hydrolase family 5" evidence="5">
    <location>
        <begin position="9"/>
        <end position="66"/>
    </location>
</feature>
<evidence type="ECO:0000256" key="1">
    <source>
        <dbReference type="ARBA" id="ARBA00005641"/>
    </source>
</evidence>
<dbReference type="OrthoDB" id="1887033at2759"/>
<keyword evidence="2 4" id="KW-0378">Hydrolase</keyword>
<organism evidence="6 7">
    <name type="scientific">Trichoderma cornu-damae</name>
    <dbReference type="NCBI Taxonomy" id="654480"/>
    <lineage>
        <taxon>Eukaryota</taxon>
        <taxon>Fungi</taxon>
        <taxon>Dikarya</taxon>
        <taxon>Ascomycota</taxon>
        <taxon>Pezizomycotina</taxon>
        <taxon>Sordariomycetes</taxon>
        <taxon>Hypocreomycetidae</taxon>
        <taxon>Hypocreales</taxon>
        <taxon>Hypocreaceae</taxon>
        <taxon>Trichoderma</taxon>
    </lineage>
</organism>
<dbReference type="InterPro" id="IPR017853">
    <property type="entry name" value="GH"/>
</dbReference>
<dbReference type="GO" id="GO:0000272">
    <property type="term" value="P:polysaccharide catabolic process"/>
    <property type="evidence" value="ECO:0007669"/>
    <property type="project" value="InterPro"/>
</dbReference>
<dbReference type="Pfam" id="PF00150">
    <property type="entry name" value="Cellulase"/>
    <property type="match status" value="1"/>
</dbReference>
<reference evidence="6" key="1">
    <citation type="submission" date="2021-08" db="EMBL/GenBank/DDBJ databases">
        <title>Chromosome-Level Trichoderma cornu-damae using Hi-C Data.</title>
        <authorList>
            <person name="Kim C.S."/>
        </authorList>
    </citation>
    <scope>NUCLEOTIDE SEQUENCE</scope>
    <source>
        <strain evidence="6">KA19-0412C</strain>
    </source>
</reference>
<evidence type="ECO:0000256" key="3">
    <source>
        <dbReference type="ARBA" id="ARBA00023295"/>
    </source>
</evidence>
<protein>
    <recommendedName>
        <fullName evidence="5">Glycoside hydrolase family 5 domain-containing protein</fullName>
    </recommendedName>
</protein>
<keyword evidence="7" id="KW-1185">Reference proteome</keyword>
<dbReference type="Gene3D" id="3.20.20.80">
    <property type="entry name" value="Glycosidases"/>
    <property type="match status" value="1"/>
</dbReference>
<dbReference type="SUPFAM" id="SSF51445">
    <property type="entry name" value="(Trans)glycosidases"/>
    <property type="match status" value="1"/>
</dbReference>
<gene>
    <name evidence="6" type="ORF">Trco_007954</name>
</gene>
<evidence type="ECO:0000256" key="2">
    <source>
        <dbReference type="ARBA" id="ARBA00022801"/>
    </source>
</evidence>
<proteinExistence type="inferred from homology"/>
<evidence type="ECO:0000313" key="6">
    <source>
        <dbReference type="EMBL" id="KAH6603179.1"/>
    </source>
</evidence>
<evidence type="ECO:0000313" key="7">
    <source>
        <dbReference type="Proteomes" id="UP000827724"/>
    </source>
</evidence>
<dbReference type="AlphaFoldDB" id="A0A9P8QEZ7"/>
<comment type="similarity">
    <text evidence="1 4">Belongs to the glycosyl hydrolase 5 (cellulase A) family.</text>
</comment>
<name>A0A9P8QEZ7_9HYPO</name>